<dbReference type="AlphaFoldDB" id="A0A397UQ08"/>
<sequence length="165" mass="19592">MQYHNAKPKTDILKKLRNKYSITNSCFYKIWRKEKVHMVEWHQSISDLIIPLDRHLSIPKSHLPNINQAHITENSNKQSSVFSVHQINKDNLHLDSIVASDKWIKNRKSRPKSVRISDLPNIVTVRFFRDESMIHKPTKKVEELSDLYILIEQNRKKPNAKQKEF</sequence>
<dbReference type="OrthoDB" id="2434027at2759"/>
<proteinExistence type="predicted"/>
<evidence type="ECO:0000313" key="2">
    <source>
        <dbReference type="Proteomes" id="UP000266673"/>
    </source>
</evidence>
<keyword evidence="2" id="KW-1185">Reference proteome</keyword>
<protein>
    <submittedName>
        <fullName evidence="1">Uncharacterized protein</fullName>
    </submittedName>
</protein>
<gene>
    <name evidence="1" type="ORF">C2G38_2208790</name>
</gene>
<name>A0A397UQ08_9GLOM</name>
<reference evidence="1 2" key="1">
    <citation type="submission" date="2018-06" db="EMBL/GenBank/DDBJ databases">
        <title>Comparative genomics reveals the genomic features of Rhizophagus irregularis, R. cerebriforme, R. diaphanum and Gigaspora rosea, and their symbiotic lifestyle signature.</title>
        <authorList>
            <person name="Morin E."/>
            <person name="San Clemente H."/>
            <person name="Chen E.C.H."/>
            <person name="De La Providencia I."/>
            <person name="Hainaut M."/>
            <person name="Kuo A."/>
            <person name="Kohler A."/>
            <person name="Murat C."/>
            <person name="Tang N."/>
            <person name="Roy S."/>
            <person name="Loubradou J."/>
            <person name="Henrissat B."/>
            <person name="Grigoriev I.V."/>
            <person name="Corradi N."/>
            <person name="Roux C."/>
            <person name="Martin F.M."/>
        </authorList>
    </citation>
    <scope>NUCLEOTIDE SEQUENCE [LARGE SCALE GENOMIC DNA]</scope>
    <source>
        <strain evidence="1 2">DAOM 194757</strain>
    </source>
</reference>
<dbReference type="EMBL" id="QKWP01001368">
    <property type="protein sequence ID" value="RIB09493.1"/>
    <property type="molecule type" value="Genomic_DNA"/>
</dbReference>
<comment type="caution">
    <text evidence="1">The sequence shown here is derived from an EMBL/GenBank/DDBJ whole genome shotgun (WGS) entry which is preliminary data.</text>
</comment>
<organism evidence="1 2">
    <name type="scientific">Gigaspora rosea</name>
    <dbReference type="NCBI Taxonomy" id="44941"/>
    <lineage>
        <taxon>Eukaryota</taxon>
        <taxon>Fungi</taxon>
        <taxon>Fungi incertae sedis</taxon>
        <taxon>Mucoromycota</taxon>
        <taxon>Glomeromycotina</taxon>
        <taxon>Glomeromycetes</taxon>
        <taxon>Diversisporales</taxon>
        <taxon>Gigasporaceae</taxon>
        <taxon>Gigaspora</taxon>
    </lineage>
</organism>
<accession>A0A397UQ08</accession>
<evidence type="ECO:0000313" key="1">
    <source>
        <dbReference type="EMBL" id="RIB09493.1"/>
    </source>
</evidence>
<dbReference type="Proteomes" id="UP000266673">
    <property type="component" value="Unassembled WGS sequence"/>
</dbReference>